<gene>
    <name evidence="3" type="ORF">LTRI10_LOCUS51367</name>
</gene>
<evidence type="ECO:0000313" key="3">
    <source>
        <dbReference type="EMBL" id="CAL1412049.1"/>
    </source>
</evidence>
<accession>A0AAV2GN03</accession>
<evidence type="ECO:0000313" key="4">
    <source>
        <dbReference type="Proteomes" id="UP001497516"/>
    </source>
</evidence>
<keyword evidence="4" id="KW-1185">Reference proteome</keyword>
<feature type="coiled-coil region" evidence="1">
    <location>
        <begin position="55"/>
        <end position="100"/>
    </location>
</feature>
<sequence>MAPRRRIQDGDAPQGAVEEGQLVNVEVDQAGGNNVGAQAPNMTPNVDLGEAVVSLRQMMEENRKAMEENRQMMAESRRLIEEARDMAHQVNSQVDCLNSRVDRRLAQFFELVNKNTNDLGELRQLLKKPVLQTRALSSDGRDFPNLESENVNLPSNCGGRGEQARPVNPTPPVTTTVPTPQRVNVGESHATSSKIHVEQPSPRQGVARQNISEARPYMAPVNVGMGLGPNKVAPILPREYPQQILPPMNMQGVDPGGFIPLGGQ</sequence>
<evidence type="ECO:0000256" key="2">
    <source>
        <dbReference type="SAM" id="MobiDB-lite"/>
    </source>
</evidence>
<protein>
    <submittedName>
        <fullName evidence="3">Uncharacterized protein</fullName>
    </submittedName>
</protein>
<name>A0AAV2GN03_9ROSI</name>
<dbReference type="Proteomes" id="UP001497516">
    <property type="component" value="Chromosome 9"/>
</dbReference>
<feature type="region of interest" description="Disordered" evidence="2">
    <location>
        <begin position="155"/>
        <end position="183"/>
    </location>
</feature>
<reference evidence="3 4" key="1">
    <citation type="submission" date="2024-04" db="EMBL/GenBank/DDBJ databases">
        <authorList>
            <person name="Fracassetti M."/>
        </authorList>
    </citation>
    <scope>NUCLEOTIDE SEQUENCE [LARGE SCALE GENOMIC DNA]</scope>
</reference>
<keyword evidence="1" id="KW-0175">Coiled coil</keyword>
<proteinExistence type="predicted"/>
<organism evidence="3 4">
    <name type="scientific">Linum trigynum</name>
    <dbReference type="NCBI Taxonomy" id="586398"/>
    <lineage>
        <taxon>Eukaryota</taxon>
        <taxon>Viridiplantae</taxon>
        <taxon>Streptophyta</taxon>
        <taxon>Embryophyta</taxon>
        <taxon>Tracheophyta</taxon>
        <taxon>Spermatophyta</taxon>
        <taxon>Magnoliopsida</taxon>
        <taxon>eudicotyledons</taxon>
        <taxon>Gunneridae</taxon>
        <taxon>Pentapetalae</taxon>
        <taxon>rosids</taxon>
        <taxon>fabids</taxon>
        <taxon>Malpighiales</taxon>
        <taxon>Linaceae</taxon>
        <taxon>Linum</taxon>
    </lineage>
</organism>
<feature type="compositionally biased region" description="Low complexity" evidence="2">
    <location>
        <begin position="173"/>
        <end position="183"/>
    </location>
</feature>
<dbReference type="EMBL" id="OZ034822">
    <property type="protein sequence ID" value="CAL1412049.1"/>
    <property type="molecule type" value="Genomic_DNA"/>
</dbReference>
<dbReference type="AlphaFoldDB" id="A0AAV2GN03"/>
<evidence type="ECO:0000256" key="1">
    <source>
        <dbReference type="SAM" id="Coils"/>
    </source>
</evidence>